<organism evidence="1 2">
    <name type="scientific">Candidatus Sysuiplasma superficiale</name>
    <dbReference type="NCBI Taxonomy" id="2823368"/>
    <lineage>
        <taxon>Archaea</taxon>
        <taxon>Methanobacteriati</taxon>
        <taxon>Thermoplasmatota</taxon>
        <taxon>Thermoplasmata</taxon>
        <taxon>Candidatus Sysuiplasmatales</taxon>
        <taxon>Candidatus Sysuiplasmataceae</taxon>
        <taxon>Candidatus Sysuiplasma</taxon>
    </lineage>
</organism>
<accession>A0A8J7YU55</accession>
<dbReference type="SUPFAM" id="SSF47240">
    <property type="entry name" value="Ferritin-like"/>
    <property type="match status" value="1"/>
</dbReference>
<name>A0A8J7YU55_9ARCH</name>
<dbReference type="EMBL" id="JAGVSJ010000017">
    <property type="protein sequence ID" value="MBX8632215.1"/>
    <property type="molecule type" value="Genomic_DNA"/>
</dbReference>
<reference evidence="1" key="1">
    <citation type="submission" date="2021-04" db="EMBL/GenBank/DDBJ databases">
        <title>Genomic insights into ecological role and evolution of a novel Thermoplasmata order Candidatus Sysuiplasmatales.</title>
        <authorList>
            <person name="Yuan Y."/>
        </authorList>
    </citation>
    <scope>NUCLEOTIDE SEQUENCE</scope>
    <source>
        <strain evidence="1">YP2-bin.285</strain>
    </source>
</reference>
<comment type="caution">
    <text evidence="1">The sequence shown here is derived from an EMBL/GenBank/DDBJ whole genome shotgun (WGS) entry which is preliminary data.</text>
</comment>
<protein>
    <submittedName>
        <fullName evidence="1">Uncharacterized protein</fullName>
    </submittedName>
</protein>
<evidence type="ECO:0000313" key="1">
    <source>
        <dbReference type="EMBL" id="MBX8632215.1"/>
    </source>
</evidence>
<dbReference type="InterPro" id="IPR009078">
    <property type="entry name" value="Ferritin-like_SF"/>
</dbReference>
<dbReference type="AlphaFoldDB" id="A0A8J7YU55"/>
<evidence type="ECO:0000313" key="2">
    <source>
        <dbReference type="Proteomes" id="UP000716004"/>
    </source>
</evidence>
<sequence>MSEEKLVPAIRSRIAVRLHSMGYRVRDIATVIGTTQPAVIQYLNGRRGLYTKDEGLLDKLIEPLVLRAVEMINSDNGKIEPVELLEIAKQLAVIRTGKRYIQSEGRTTDELLLLLRRRLQLELSAAEQYLELSKRTSDDYTRLLLRMIASDSIRHGDIVSQMISWVESGRETSASLPDRAFLEGMLSIEDRASESSLAEKVRTDHPIAGLLLEWIDEDEKKHERTMKRIISLVDSKRGSESIGIG</sequence>
<gene>
    <name evidence="1" type="ORF">J9259_06835</name>
</gene>
<proteinExistence type="predicted"/>
<dbReference type="Proteomes" id="UP000716004">
    <property type="component" value="Unassembled WGS sequence"/>
</dbReference>